<dbReference type="Gene3D" id="4.10.520.10">
    <property type="entry name" value="IHF-like DNA-binding proteins"/>
    <property type="match status" value="1"/>
</dbReference>
<comment type="similarity">
    <text evidence="1 8">Belongs to the bacterial histone-like protein family.</text>
</comment>
<evidence type="ECO:0000313" key="9">
    <source>
        <dbReference type="EMBL" id="AIA30516.1"/>
    </source>
</evidence>
<dbReference type="GO" id="GO:0006355">
    <property type="term" value="P:regulation of DNA-templated transcription"/>
    <property type="evidence" value="ECO:0007669"/>
    <property type="project" value="InterPro"/>
</dbReference>
<accession>A0A059XYZ6</accession>
<reference evidence="9 10" key="2">
    <citation type="journal article" date="2015" name="Biomed. Res. Int.">
        <title>Effects of Arsenite Resistance on the Growth and Functional Gene Expression of Leptospirillum ferriphilum and Acidithiobacillus thiooxidans in Pure Culture and Coculture.</title>
        <authorList>
            <person name="Jiang H."/>
            <person name="Liang Y."/>
            <person name="Yin H."/>
            <person name="Xiao Y."/>
            <person name="Guo X."/>
            <person name="Xu Y."/>
            <person name="Hu Q."/>
            <person name="Liu H."/>
            <person name="Liu X."/>
        </authorList>
    </citation>
    <scope>NUCLEOTIDE SEQUENCE [LARGE SCALE GENOMIC DNA]</scope>
    <source>
        <strain evidence="9 10">YSK</strain>
    </source>
</reference>
<dbReference type="EMBL" id="CP007243">
    <property type="protein sequence ID" value="AIA30516.1"/>
    <property type="molecule type" value="Genomic_DNA"/>
</dbReference>
<protein>
    <recommendedName>
        <fullName evidence="2">Integration host factor subunit alpha</fullName>
    </recommendedName>
</protein>
<dbReference type="SMART" id="SM00411">
    <property type="entry name" value="BHL"/>
    <property type="match status" value="1"/>
</dbReference>
<dbReference type="GO" id="GO:0030527">
    <property type="term" value="F:structural constituent of chromatin"/>
    <property type="evidence" value="ECO:0007669"/>
    <property type="project" value="InterPro"/>
</dbReference>
<evidence type="ECO:0000313" key="10">
    <source>
        <dbReference type="Proteomes" id="UP000027059"/>
    </source>
</evidence>
<dbReference type="CDD" id="cd13835">
    <property type="entry name" value="IHF_A"/>
    <property type="match status" value="1"/>
</dbReference>
<dbReference type="GO" id="GO:0003677">
    <property type="term" value="F:DNA binding"/>
    <property type="evidence" value="ECO:0007669"/>
    <property type="project" value="UniProtKB-KW"/>
</dbReference>
<dbReference type="KEGG" id="lfp:Y981_06270"/>
<keyword evidence="3" id="KW-0810">Translation regulation</keyword>
<name>A0A059XYZ6_9BACT</name>
<dbReference type="Proteomes" id="UP000027059">
    <property type="component" value="Chromosome"/>
</dbReference>
<keyword evidence="6" id="KW-0804">Transcription</keyword>
<evidence type="ECO:0000256" key="5">
    <source>
        <dbReference type="ARBA" id="ARBA00023125"/>
    </source>
</evidence>
<dbReference type="GO" id="GO:0006417">
    <property type="term" value="P:regulation of translation"/>
    <property type="evidence" value="ECO:0007669"/>
    <property type="project" value="UniProtKB-KW"/>
</dbReference>
<evidence type="ECO:0000256" key="2">
    <source>
        <dbReference type="ARBA" id="ARBA00018329"/>
    </source>
</evidence>
<dbReference type="GO" id="GO:0006310">
    <property type="term" value="P:DNA recombination"/>
    <property type="evidence" value="ECO:0007669"/>
    <property type="project" value="UniProtKB-KW"/>
</dbReference>
<evidence type="ECO:0000256" key="8">
    <source>
        <dbReference type="RuleBase" id="RU003939"/>
    </source>
</evidence>
<keyword evidence="4" id="KW-0805">Transcription regulation</keyword>
<evidence type="ECO:0000256" key="1">
    <source>
        <dbReference type="ARBA" id="ARBA00010529"/>
    </source>
</evidence>
<keyword evidence="5" id="KW-0238">DNA-binding</keyword>
<dbReference type="GO" id="GO:0009893">
    <property type="term" value="P:positive regulation of metabolic process"/>
    <property type="evidence" value="ECO:0007669"/>
    <property type="project" value="UniProtKB-ARBA"/>
</dbReference>
<dbReference type="HOGENOM" id="CLU_105066_1_3_0"/>
<dbReference type="PRINTS" id="PR01727">
    <property type="entry name" value="DNABINDINGHU"/>
</dbReference>
<dbReference type="AlphaFoldDB" id="A0A059XYZ6"/>
<evidence type="ECO:0000256" key="3">
    <source>
        <dbReference type="ARBA" id="ARBA00022845"/>
    </source>
</evidence>
<dbReference type="InterPro" id="IPR010992">
    <property type="entry name" value="IHF-like_DNA-bd_dom_sf"/>
</dbReference>
<gene>
    <name evidence="9" type="ORF">Y981_06270</name>
</gene>
<dbReference type="PANTHER" id="PTHR33175:SF2">
    <property type="entry name" value="INTEGRATION HOST FACTOR SUBUNIT ALPHA"/>
    <property type="match status" value="1"/>
</dbReference>
<keyword evidence="7" id="KW-0233">DNA recombination</keyword>
<dbReference type="InterPro" id="IPR005684">
    <property type="entry name" value="IHF_alpha"/>
</dbReference>
<evidence type="ECO:0000256" key="6">
    <source>
        <dbReference type="ARBA" id="ARBA00023163"/>
    </source>
</evidence>
<proteinExistence type="inferred from homology"/>
<dbReference type="SUPFAM" id="SSF47729">
    <property type="entry name" value="IHF-like DNA-binding proteins"/>
    <property type="match status" value="1"/>
</dbReference>
<dbReference type="RefSeq" id="WP_014961028.1">
    <property type="nucleotide sequence ID" value="NZ_CP007243.1"/>
</dbReference>
<keyword evidence="10" id="KW-1185">Reference proteome</keyword>
<evidence type="ECO:0000256" key="4">
    <source>
        <dbReference type="ARBA" id="ARBA00023015"/>
    </source>
</evidence>
<sequence length="98" mass="11071">MKRLDIVQRILEKPEYSRYTAKFVGQIFDGILEEISATLENGEDVKITGFGTFIVRKINDRPGRNPKTGEPVLIPAHHTVLFHPSRSLLKASGKPEKK</sequence>
<dbReference type="InterPro" id="IPR000119">
    <property type="entry name" value="Hist_DNA-bd"/>
</dbReference>
<dbReference type="GO" id="GO:0005829">
    <property type="term" value="C:cytosol"/>
    <property type="evidence" value="ECO:0007669"/>
    <property type="project" value="TreeGrafter"/>
</dbReference>
<evidence type="ECO:0000256" key="7">
    <source>
        <dbReference type="ARBA" id="ARBA00023172"/>
    </source>
</evidence>
<dbReference type="OrthoDB" id="9797747at2"/>
<organism evidence="9 10">
    <name type="scientific">Leptospirillum ferriphilum YSK</name>
    <dbReference type="NCBI Taxonomy" id="1441628"/>
    <lineage>
        <taxon>Bacteria</taxon>
        <taxon>Pseudomonadati</taxon>
        <taxon>Nitrospirota</taxon>
        <taxon>Nitrospiria</taxon>
        <taxon>Nitrospirales</taxon>
        <taxon>Nitrospiraceae</taxon>
        <taxon>Leptospirillum</taxon>
    </lineage>
</organism>
<dbReference type="PANTHER" id="PTHR33175">
    <property type="entry name" value="DNA-BINDING PROTEIN HU"/>
    <property type="match status" value="1"/>
</dbReference>
<reference evidence="10" key="1">
    <citation type="submission" date="2014-02" db="EMBL/GenBank/DDBJ databases">
        <title>Complete genome sequence and comparative genomic analysis of the nitrogen-fixing bacterium Leptospirillum ferriphilum YSK.</title>
        <authorList>
            <person name="Guo X."/>
            <person name="Yin H."/>
            <person name="Liang Y."/>
            <person name="Hu Q."/>
            <person name="Ma L."/>
            <person name="Xiao Y."/>
            <person name="Zhang X."/>
            <person name="Qiu G."/>
            <person name="Liu X."/>
        </authorList>
    </citation>
    <scope>NUCLEOTIDE SEQUENCE [LARGE SCALE GENOMIC DNA]</scope>
    <source>
        <strain evidence="10">YSK</strain>
    </source>
</reference>
<dbReference type="Pfam" id="PF00216">
    <property type="entry name" value="Bac_DNA_binding"/>
    <property type="match status" value="1"/>
</dbReference>